<gene>
    <name evidence="7" type="ORF">FNZ56_04235</name>
</gene>
<dbReference type="InterPro" id="IPR022045">
    <property type="entry name" value="TcdB_toxin_mid/N"/>
</dbReference>
<dbReference type="Gene3D" id="2.180.10.10">
    <property type="entry name" value="RHS repeat-associated core"/>
    <property type="match status" value="1"/>
</dbReference>
<comment type="subcellular location">
    <subcellularLocation>
        <location evidence="1">Secreted</location>
    </subcellularLocation>
</comment>
<evidence type="ECO:0000256" key="3">
    <source>
        <dbReference type="ARBA" id="ARBA00022729"/>
    </source>
</evidence>
<dbReference type="Proteomes" id="UP000315891">
    <property type="component" value="Chromosome"/>
</dbReference>
<sequence>MRPVAGTARGQRVDENVVERAPRGAGILFLTVLFLVLLQVGALISNVLADTGGGAIGTTVLPEDASDIVAATAAEFRVDESGAATYTIPLYAVPGTAGVSPKLSLNYSSQGGYGPIGKGWSIGGLSSVTRCRKTREAGDFISGGVVTDGSPNPVNFTDTDAYCLDGQRLIQVTSASVCPTLPGLIVTSFRTEIESFQRVCGYSPGSPYTGFAFFTVNRKDGSTSWYGDRDNNSTRNRADGYFNSTRSDKADFALAWAQTRFQDSTGNYIDYIYSENPGGTGTGEQVLSEVRYTGKTVLNGQTGSAKAPYAKLKFNYSARPTTQWGKGYASGGMLTQSRRLDSVTVCTIGGTANCDPSTQQARYYQLTYAASSAGSGLDTLSSFQECTNSDKTVCLPETTFGWSAGNYGFATNESPSNWPTGSLSKFEGFKMGDVDGDGRQDVVYLKDGSSGEYCSTEYVYVLFATQDATGALSYLQGSPICTPAEDGGIEGSWELVDYNGDGRDDLFIRGTSQWYLYPSQGRSGNWNFDSGTNLIASLSPAIPSQSASNEQVQLVDFNGDGLADIVYPTLSGMKTRLMERDGSGSFGWGAERRLFVDTSNIPAFLDKCTQTNYDCLIGLNGLTTKAGQVQLADLNGDAASDLIAEIFNLATYTGGGCTPQLQASRRNGTPALGACPPDVTKIHTYALTVAALASDSVTLKGYYDFGAQVSTVNLADVNGDGLTDVFWRPTDSSEWQYNVNTGIGMLSPVQVPLDGYEDQVRFADVNGDGRTDILHVANTGSYKAYKALQALPGGGFGAEAWLPSGGNARICEGPECDNDKKVPIFTDLDGDGNLDFMSIKMDDNADVYISRPNYRYLPRDVITGITNGLGATTTLTYAALTNNAVYLRDTGSRNSIDAGRGAAVTDLLMPSYVVARAASSAPSDGNPNGVAKLFYRYAGAKMQAGGRGFLGFREIVTIDPNEAEGYVTTQTIYNQKFPLVGMPARTIKRAVTSGTYVIPACLTQTISDTCFYTYGATTFPTPAGNWFSDNTQYWEADTDLASVGLTDFAATVQAPIHVRTSGTDELLRDPYSGATTSKVSTTFTYEAYGNVDTTVVDTYTGTSTSATATTTTENTYSDTPSAWFLARLQYSTVRHSRPGQTDVVRTTAFAYDATTGQLLRERSQYGETVNPANVDLKRVYVLDEYGNRTLESACSIDVTTCGDTTGVVFQPSSLTTVNRFTRTAYDSIGRYPKTTVAPFWNGGTGSGVVEKTTQTVVSRNMFGDVTQAFDVNGVDTVAVTGGFGRPYYTWTETVPGSTPGDPMSGVRTYTKYRNCGDVGCPTGARFRQEQKADSAPTVWTYFDLLGRPVMKVSETFNIDDPDKDLSAVCTTYTPTGKTARISNPFFLPGVAGGNGPIGLASACNATGVLWSSTTYDVLGRPIQIQSPDINGGTATVGIAYSGRTTTTIDPRTNATIKTVNGLGELISVTDAAGLVTTYGYLADGSNSSVSRNAGRGAVLNTFQFDVLGRKILQNDPDTGTTQFGYNALGELIWQQHEGDARIENLIDARGRVWKRTALVPDGAVESTATFTYDTTTNGLGQLAFETITGTYTGWTPGPGNNLAFSRTYTYDSLGRPSGTTTGLDNSTFDTAVTYDTYGRPTKVMDASGRWSKTHYNDRGMADVVCKSTAADAGLNCDPSNSVFTTLETDAWGHAVWERRGNTAAMDVVRTYSPETGRIATICAGARDSHGDCKLFDAGYNWDQAGNLITQAMSNGNRYAETYAYDGLNRLKEARLLVQDGLPVSTVTQSFEYDALGNVCRRSGSMLQTAEFTYLGRSGCGLGDDKNSAYGNGSANTYGAHQLVQSDSGGTTVYYGYDPSGNQITKDAPSATYDRTIKYSLDNHAYEAAPGSGTTVKFWYGSDGARYKRIDGSKKTLYLGNVEIVIEGGVNTFRRTLAGEYLQTIVSNVATENYLFHDQLGNLVRITNATGTPVNNLDYAAFGGRRDWDTQASGGQVPTLTTRGFTGQEHIDGNLGLMHFNARLYDPAQGRFIQPDPVIQAPDNAQSWNAYSYAFNNPLTYTDPTGMIGTTERMWAAAIVAIVAAVWTGGASIGWFATLTSTQVFAITVSAAFLSGAIATQSFKGGLLSAFGAALTFGIASWVPQNYQVFAQAMAGGISESLQGGNFGNGFIAAGLTAAVMPHLGNVASNRGGRIMLGALIGGTISEVTGGKFANGAISGAIQGAMAGQEDALQSRESPETLSFADAPEALRSQLLDPDSWTGAVQTIATNLGYGNVADRMVAVNDDFRNKLGRPDPSVSAITVAGKTTYFRSAFTHGYYGLSSIIDHEVVHLYSYIKFGPSYGAREKGHREFAAYKYQASRENFWKASDYFRRGQLGGWQQEIDNFRDALHVWNNGCGSEALACQEF</sequence>
<proteinExistence type="predicted"/>
<dbReference type="OrthoDB" id="6904246at2"/>
<keyword evidence="8" id="KW-1185">Reference proteome</keyword>
<organism evidence="7 8">
    <name type="scientific">Pseudoluteimonas lycopersici</name>
    <dbReference type="NCBI Taxonomy" id="1324796"/>
    <lineage>
        <taxon>Bacteria</taxon>
        <taxon>Pseudomonadati</taxon>
        <taxon>Pseudomonadota</taxon>
        <taxon>Gammaproteobacteria</taxon>
        <taxon>Lysobacterales</taxon>
        <taxon>Lysobacteraceae</taxon>
        <taxon>Pseudoluteimonas</taxon>
    </lineage>
</organism>
<feature type="transmembrane region" description="Helical" evidence="5">
    <location>
        <begin position="27"/>
        <end position="49"/>
    </location>
</feature>
<keyword evidence="2" id="KW-0964">Secreted</keyword>
<evidence type="ECO:0000256" key="2">
    <source>
        <dbReference type="ARBA" id="ARBA00022525"/>
    </source>
</evidence>
<dbReference type="InterPro" id="IPR028994">
    <property type="entry name" value="Integrin_alpha_N"/>
</dbReference>
<dbReference type="Gene3D" id="2.130.10.130">
    <property type="entry name" value="Integrin alpha, N-terminal"/>
    <property type="match status" value="1"/>
</dbReference>
<keyword evidence="5" id="KW-1133">Transmembrane helix</keyword>
<reference evidence="7 8" key="1">
    <citation type="submission" date="2019-07" db="EMBL/GenBank/DDBJ databases">
        <title>Lysobacter weifangensis sp. nov., isolated from bensulfuron-methyl contaminated farmland soil.</title>
        <authorList>
            <person name="Zhao H."/>
        </authorList>
    </citation>
    <scope>NUCLEOTIDE SEQUENCE [LARGE SCALE GENOMIC DNA]</scope>
    <source>
        <strain evidence="7 8">CC-Bw-6</strain>
    </source>
</reference>
<protein>
    <recommendedName>
        <fullName evidence="6">Insecticide toxin TcdB middle/N-terminal domain-containing protein</fullName>
    </recommendedName>
</protein>
<keyword evidence="4" id="KW-0843">Virulence</keyword>
<dbReference type="PANTHER" id="PTHR32305:SF15">
    <property type="entry name" value="PROTEIN RHSA-RELATED"/>
    <property type="match status" value="1"/>
</dbReference>
<evidence type="ECO:0000259" key="6">
    <source>
        <dbReference type="Pfam" id="PF12256"/>
    </source>
</evidence>
<keyword evidence="5" id="KW-0812">Transmembrane</keyword>
<evidence type="ECO:0000313" key="7">
    <source>
        <dbReference type="EMBL" id="QDQ73138.1"/>
    </source>
</evidence>
<dbReference type="InterPro" id="IPR013517">
    <property type="entry name" value="FG-GAP"/>
</dbReference>
<evidence type="ECO:0000256" key="4">
    <source>
        <dbReference type="ARBA" id="ARBA00023026"/>
    </source>
</evidence>
<dbReference type="Pfam" id="PF13517">
    <property type="entry name" value="FG-GAP_3"/>
    <property type="match status" value="2"/>
</dbReference>
<dbReference type="SUPFAM" id="SSF69318">
    <property type="entry name" value="Integrin alpha N-terminal domain"/>
    <property type="match status" value="1"/>
</dbReference>
<dbReference type="GO" id="GO:0005576">
    <property type="term" value="C:extracellular region"/>
    <property type="evidence" value="ECO:0007669"/>
    <property type="project" value="UniProtKB-SubCell"/>
</dbReference>
<keyword evidence="5" id="KW-0472">Membrane</keyword>
<dbReference type="Pfam" id="PF12256">
    <property type="entry name" value="TcdB_toxin_midN"/>
    <property type="match status" value="1"/>
</dbReference>
<dbReference type="NCBIfam" id="TIGR03696">
    <property type="entry name" value="Rhs_assc_core"/>
    <property type="match status" value="1"/>
</dbReference>
<feature type="transmembrane region" description="Helical" evidence="5">
    <location>
        <begin position="2125"/>
        <end position="2143"/>
    </location>
</feature>
<dbReference type="GO" id="GO:0005737">
    <property type="term" value="C:cytoplasm"/>
    <property type="evidence" value="ECO:0007669"/>
    <property type="project" value="InterPro"/>
</dbReference>
<dbReference type="InterPro" id="IPR050708">
    <property type="entry name" value="T6SS_VgrG/RHS"/>
</dbReference>
<dbReference type="EMBL" id="CP041742">
    <property type="protein sequence ID" value="QDQ73138.1"/>
    <property type="molecule type" value="Genomic_DNA"/>
</dbReference>
<feature type="domain" description="Insecticide toxin TcdB middle/N-terminal" evidence="6">
    <location>
        <begin position="825"/>
        <end position="977"/>
    </location>
</feature>
<dbReference type="InterPro" id="IPR022385">
    <property type="entry name" value="Rhs_assc_core"/>
</dbReference>
<dbReference type="Pfam" id="PF03534">
    <property type="entry name" value="SpvB"/>
    <property type="match status" value="1"/>
</dbReference>
<evidence type="ECO:0000313" key="8">
    <source>
        <dbReference type="Proteomes" id="UP000315891"/>
    </source>
</evidence>
<keyword evidence="3" id="KW-0732">Signal</keyword>
<name>A0A516V3N2_9GAMM</name>
<feature type="transmembrane region" description="Helical" evidence="5">
    <location>
        <begin position="2073"/>
        <end position="2096"/>
    </location>
</feature>
<evidence type="ECO:0000256" key="5">
    <source>
        <dbReference type="SAM" id="Phobius"/>
    </source>
</evidence>
<evidence type="ECO:0000256" key="1">
    <source>
        <dbReference type="ARBA" id="ARBA00004613"/>
    </source>
</evidence>
<accession>A0A516V3N2</accession>
<dbReference type="InterPro" id="IPR003284">
    <property type="entry name" value="Sal_SpvB"/>
</dbReference>
<feature type="transmembrane region" description="Helical" evidence="5">
    <location>
        <begin position="2103"/>
        <end position="2119"/>
    </location>
</feature>
<dbReference type="PANTHER" id="PTHR32305">
    <property type="match status" value="1"/>
</dbReference>